<keyword evidence="1" id="KW-0732">Signal</keyword>
<dbReference type="EMBL" id="JAUKPO010000001">
    <property type="protein sequence ID" value="MDO1445249.1"/>
    <property type="molecule type" value="Genomic_DNA"/>
</dbReference>
<name>A0ABT8QZZ8_9BACT</name>
<feature type="chain" id="PRO_5045527212" evidence="1">
    <location>
        <begin position="24"/>
        <end position="183"/>
    </location>
</feature>
<sequence>MKKITLLFFMFVAVMLASNSVMAQKQNVIKLNPLSLALGNISVSYERFLSERASLQLHGAYWLGGSIGDTKWNGMTLTPEFRYYVSNNERPKGFYLAPFGKYQSFTAKSKEVDSKASISRVGGGAAFGYQFLFGRVTWDTFLGPQYLSNTVKYSGEGSDEQVNIDRFAGNFGLRFGTTIGIAF</sequence>
<comment type="caution">
    <text evidence="2">The sequence shown here is derived from an EMBL/GenBank/DDBJ whole genome shotgun (WGS) entry which is preliminary data.</text>
</comment>
<protein>
    <submittedName>
        <fullName evidence="2">DUF3575 domain-containing protein</fullName>
    </submittedName>
</protein>
<reference evidence="2" key="1">
    <citation type="submission" date="2023-07" db="EMBL/GenBank/DDBJ databases">
        <title>The genome sequence of Rhodocytophaga aerolata KACC 12507.</title>
        <authorList>
            <person name="Zhang X."/>
        </authorList>
    </citation>
    <scope>NUCLEOTIDE SEQUENCE</scope>
    <source>
        <strain evidence="2">KACC 12507</strain>
    </source>
</reference>
<organism evidence="2 3">
    <name type="scientific">Rhodocytophaga aerolata</name>
    <dbReference type="NCBI Taxonomy" id="455078"/>
    <lineage>
        <taxon>Bacteria</taxon>
        <taxon>Pseudomonadati</taxon>
        <taxon>Bacteroidota</taxon>
        <taxon>Cytophagia</taxon>
        <taxon>Cytophagales</taxon>
        <taxon>Rhodocytophagaceae</taxon>
        <taxon>Rhodocytophaga</taxon>
    </lineage>
</organism>
<dbReference type="InterPro" id="IPR021958">
    <property type="entry name" value="DUF3575"/>
</dbReference>
<dbReference type="RefSeq" id="WP_302036039.1">
    <property type="nucleotide sequence ID" value="NZ_JAUKPO010000001.1"/>
</dbReference>
<evidence type="ECO:0000256" key="1">
    <source>
        <dbReference type="SAM" id="SignalP"/>
    </source>
</evidence>
<feature type="signal peptide" evidence="1">
    <location>
        <begin position="1"/>
        <end position="23"/>
    </location>
</feature>
<gene>
    <name evidence="2" type="ORF">Q0590_03255</name>
</gene>
<keyword evidence="3" id="KW-1185">Reference proteome</keyword>
<proteinExistence type="predicted"/>
<dbReference type="Proteomes" id="UP001168528">
    <property type="component" value="Unassembled WGS sequence"/>
</dbReference>
<evidence type="ECO:0000313" key="3">
    <source>
        <dbReference type="Proteomes" id="UP001168528"/>
    </source>
</evidence>
<dbReference type="Pfam" id="PF12099">
    <property type="entry name" value="DUF3575"/>
    <property type="match status" value="1"/>
</dbReference>
<accession>A0ABT8QZZ8</accession>
<evidence type="ECO:0000313" key="2">
    <source>
        <dbReference type="EMBL" id="MDO1445249.1"/>
    </source>
</evidence>